<feature type="transmembrane region" description="Helical" evidence="1">
    <location>
        <begin position="135"/>
        <end position="157"/>
    </location>
</feature>
<comment type="caution">
    <text evidence="2">The sequence shown here is derived from an EMBL/GenBank/DDBJ whole genome shotgun (WGS) entry which is preliminary data.</text>
</comment>
<dbReference type="PATRIC" id="fig|742738.3.peg.1729"/>
<feature type="transmembrane region" description="Helical" evidence="1">
    <location>
        <begin position="101"/>
        <end position="123"/>
    </location>
</feature>
<evidence type="ECO:0000313" key="2">
    <source>
        <dbReference type="EMBL" id="KGF55847.1"/>
    </source>
</evidence>
<sequence>MTASGKHRPMGARELVLLALLGALLLVTKLALAWLPNIEPVSLLVLVYTAVLGWKALAPVYVYVMMEILIWGLGFWNLCYTYVWLVLVVLAMLFRKMESPLGWAVLSGAFGLSFGALCALVYWVTGGWAFALSWWVSGIPFDLLHCAGNFAMALVLFRPCRQVLTRLMRT</sequence>
<keyword evidence="3" id="KW-1185">Reference proteome</keyword>
<protein>
    <recommendedName>
        <fullName evidence="4">Energy-coupling factor transport system substrate-specific component</fullName>
    </recommendedName>
</protein>
<dbReference type="AlphaFoldDB" id="A0A096CM69"/>
<dbReference type="eggNOG" id="ENOG5032SFZ">
    <property type="taxonomic scope" value="Bacteria"/>
</dbReference>
<feature type="transmembrane region" description="Helical" evidence="1">
    <location>
        <begin position="68"/>
        <end position="94"/>
    </location>
</feature>
<organism evidence="2 3">
    <name type="scientific">Flavonifractor plautii 1_3_50AFAA</name>
    <dbReference type="NCBI Taxonomy" id="742738"/>
    <lineage>
        <taxon>Bacteria</taxon>
        <taxon>Bacillati</taxon>
        <taxon>Bacillota</taxon>
        <taxon>Clostridia</taxon>
        <taxon>Eubacteriales</taxon>
        <taxon>Oscillospiraceae</taxon>
        <taxon>Flavonifractor</taxon>
    </lineage>
</organism>
<gene>
    <name evidence="2" type="ORF">HMPREF9460_01681</name>
</gene>
<keyword evidence="1" id="KW-1133">Transmembrane helix</keyword>
<name>A0A096CM69_FLAPL</name>
<accession>A0A096CM69</accession>
<evidence type="ECO:0008006" key="4">
    <source>
        <dbReference type="Google" id="ProtNLM"/>
    </source>
</evidence>
<evidence type="ECO:0000256" key="1">
    <source>
        <dbReference type="SAM" id="Phobius"/>
    </source>
</evidence>
<keyword evidence="1" id="KW-0812">Transmembrane</keyword>
<proteinExistence type="predicted"/>
<reference evidence="2 3" key="1">
    <citation type="submission" date="2011-08" db="EMBL/GenBank/DDBJ databases">
        <title>The Genome Sequence of Clostridium orbiscindens 1_3_50AFAA.</title>
        <authorList>
            <consortium name="The Broad Institute Genome Sequencing Platform"/>
            <person name="Earl A."/>
            <person name="Ward D."/>
            <person name="Feldgarden M."/>
            <person name="Gevers D."/>
            <person name="Daigneault M."/>
            <person name="Strauss J."/>
            <person name="Allen-Vercoe E."/>
            <person name="Young S.K."/>
            <person name="Zeng Q."/>
            <person name="Gargeya S."/>
            <person name="Fitzgerald M."/>
            <person name="Haas B."/>
            <person name="Abouelleil A."/>
            <person name="Alvarado L."/>
            <person name="Arachchi H.M."/>
            <person name="Berlin A."/>
            <person name="Brown A."/>
            <person name="Chapman S.B."/>
            <person name="Chen Z."/>
            <person name="Dunbar C."/>
            <person name="Freedman E."/>
            <person name="Gearin G."/>
            <person name="Gellesch M."/>
            <person name="Goldberg J."/>
            <person name="Griggs A."/>
            <person name="Gujja S."/>
            <person name="Heiman D."/>
            <person name="Howarth C."/>
            <person name="Larson L."/>
            <person name="Lui A."/>
            <person name="MacDonald P.J.P."/>
            <person name="Montmayeur A."/>
            <person name="Murphy C."/>
            <person name="Neiman D."/>
            <person name="Pearson M."/>
            <person name="Priest M."/>
            <person name="Roberts A."/>
            <person name="Saif S."/>
            <person name="Shea T."/>
            <person name="Shenoy N."/>
            <person name="Sisk P."/>
            <person name="Stolte C."/>
            <person name="Sykes S."/>
            <person name="Wortman J."/>
            <person name="Nusbaum C."/>
            <person name="Birren B."/>
        </authorList>
    </citation>
    <scope>NUCLEOTIDE SEQUENCE [LARGE SCALE GENOMIC DNA]</scope>
    <source>
        <strain evidence="2 3">1_3_50AFAA</strain>
    </source>
</reference>
<keyword evidence="1" id="KW-0472">Membrane</keyword>
<dbReference type="Proteomes" id="UP000029585">
    <property type="component" value="Unassembled WGS sequence"/>
</dbReference>
<dbReference type="EMBL" id="ADLO01000054">
    <property type="protein sequence ID" value="KGF55847.1"/>
    <property type="molecule type" value="Genomic_DNA"/>
</dbReference>
<evidence type="ECO:0000313" key="3">
    <source>
        <dbReference type="Proteomes" id="UP000029585"/>
    </source>
</evidence>
<dbReference type="HOGENOM" id="CLU_069956_1_1_9"/>